<reference evidence="2 3" key="1">
    <citation type="submission" date="2019-02" db="EMBL/GenBank/DDBJ databases">
        <title>Deep-cultivation of Planctomycetes and their phenomic and genomic characterization uncovers novel biology.</title>
        <authorList>
            <person name="Wiegand S."/>
            <person name="Jogler M."/>
            <person name="Boedeker C."/>
            <person name="Pinto D."/>
            <person name="Vollmers J."/>
            <person name="Rivas-Marin E."/>
            <person name="Kohn T."/>
            <person name="Peeters S.H."/>
            <person name="Heuer A."/>
            <person name="Rast P."/>
            <person name="Oberbeckmann S."/>
            <person name="Bunk B."/>
            <person name="Jeske O."/>
            <person name="Meyerdierks A."/>
            <person name="Storesund J.E."/>
            <person name="Kallscheuer N."/>
            <person name="Luecker S."/>
            <person name="Lage O.M."/>
            <person name="Pohl T."/>
            <person name="Merkel B.J."/>
            <person name="Hornburger P."/>
            <person name="Mueller R.-W."/>
            <person name="Bruemmer F."/>
            <person name="Labrenz M."/>
            <person name="Spormann A.M."/>
            <person name="Op Den Camp H."/>
            <person name="Overmann J."/>
            <person name="Amann R."/>
            <person name="Jetten M.S.M."/>
            <person name="Mascher T."/>
            <person name="Medema M.H."/>
            <person name="Devos D.P."/>
            <person name="Kaster A.-K."/>
            <person name="Ovreas L."/>
            <person name="Rohde M."/>
            <person name="Galperin M.Y."/>
            <person name="Jogler C."/>
        </authorList>
    </citation>
    <scope>NUCLEOTIDE SEQUENCE [LARGE SCALE GENOMIC DNA]</scope>
    <source>
        <strain evidence="2 3">Pan54</strain>
    </source>
</reference>
<feature type="transmembrane region" description="Helical" evidence="1">
    <location>
        <begin position="20"/>
        <end position="41"/>
    </location>
</feature>
<organism evidence="2 3">
    <name type="scientific">Rubinisphaera italica</name>
    <dbReference type="NCBI Taxonomy" id="2527969"/>
    <lineage>
        <taxon>Bacteria</taxon>
        <taxon>Pseudomonadati</taxon>
        <taxon>Planctomycetota</taxon>
        <taxon>Planctomycetia</taxon>
        <taxon>Planctomycetales</taxon>
        <taxon>Planctomycetaceae</taxon>
        <taxon>Rubinisphaera</taxon>
    </lineage>
</organism>
<keyword evidence="1" id="KW-0812">Transmembrane</keyword>
<dbReference type="InterPro" id="IPR012902">
    <property type="entry name" value="N_methyl_site"/>
</dbReference>
<evidence type="ECO:0000313" key="2">
    <source>
        <dbReference type="EMBL" id="TWT59920.1"/>
    </source>
</evidence>
<evidence type="ECO:0000256" key="1">
    <source>
        <dbReference type="SAM" id="Phobius"/>
    </source>
</evidence>
<dbReference type="PROSITE" id="PS00409">
    <property type="entry name" value="PROKAR_NTER_METHYL"/>
    <property type="match status" value="1"/>
</dbReference>
<accession>A0A5C5XAB6</accession>
<dbReference type="OrthoDB" id="260065at2"/>
<keyword evidence="3" id="KW-1185">Reference proteome</keyword>
<dbReference type="AlphaFoldDB" id="A0A5C5XAB6"/>
<dbReference type="NCBIfam" id="TIGR02532">
    <property type="entry name" value="IV_pilin_GFxxxE"/>
    <property type="match status" value="1"/>
</dbReference>
<gene>
    <name evidence="2" type="ORF">Pan54_06310</name>
</gene>
<dbReference type="RefSeq" id="WP_146502096.1">
    <property type="nucleotide sequence ID" value="NZ_SJPG01000001.1"/>
</dbReference>
<dbReference type="Proteomes" id="UP000316095">
    <property type="component" value="Unassembled WGS sequence"/>
</dbReference>
<keyword evidence="1" id="KW-0472">Membrane</keyword>
<name>A0A5C5XAB6_9PLAN</name>
<evidence type="ECO:0000313" key="3">
    <source>
        <dbReference type="Proteomes" id="UP000316095"/>
    </source>
</evidence>
<sequence length="178" mass="20149">MHRKHHQFETRKGFSLLEVSISTLLVAVLMITSLKCVGAVVRGRGMTARYVQAEQLAQEMMTEIMRKPYRDNSLPLFGLELLEAVYINGPRSNYDDVDDYNGWSASPPKDRTNTTITNTTDWQRQVSVAWVNKSAPSQVLLYESGLKRITVTVKYQGTTMATLVALRSQDFEIDASDR</sequence>
<dbReference type="EMBL" id="SJPG01000001">
    <property type="protein sequence ID" value="TWT59920.1"/>
    <property type="molecule type" value="Genomic_DNA"/>
</dbReference>
<protein>
    <recommendedName>
        <fullName evidence="4">Prepilin-type N-terminal cleavage/methylation domain-containing protein</fullName>
    </recommendedName>
</protein>
<evidence type="ECO:0008006" key="4">
    <source>
        <dbReference type="Google" id="ProtNLM"/>
    </source>
</evidence>
<proteinExistence type="predicted"/>
<comment type="caution">
    <text evidence="2">The sequence shown here is derived from an EMBL/GenBank/DDBJ whole genome shotgun (WGS) entry which is preliminary data.</text>
</comment>
<keyword evidence="1" id="KW-1133">Transmembrane helix</keyword>